<evidence type="ECO:0000313" key="3">
    <source>
        <dbReference type="EMBL" id="CAG8523300.1"/>
    </source>
</evidence>
<keyword evidence="4" id="KW-1185">Reference proteome</keyword>
<sequence length="189" mass="21419">DNDISHELHAPIIRSKEKLSDISNQQVKQIENNSATTNLKYAAKKQAKKKVESNNDEAEDNIDVESEQLEADVSTSFELSAPITQSKKAFEKLLDISNQLLMQVQQSGNNSDIKVTKGTKADLAQRIRDHSSVKNHTRSEQTEKPKRDIYIDDEEDSLASLEYPNKVNDVNEVHGDDFQIQTLRELVQK</sequence>
<organism evidence="3 4">
    <name type="scientific">Racocetra fulgida</name>
    <dbReference type="NCBI Taxonomy" id="60492"/>
    <lineage>
        <taxon>Eukaryota</taxon>
        <taxon>Fungi</taxon>
        <taxon>Fungi incertae sedis</taxon>
        <taxon>Mucoromycota</taxon>
        <taxon>Glomeromycotina</taxon>
        <taxon>Glomeromycetes</taxon>
        <taxon>Diversisporales</taxon>
        <taxon>Gigasporaceae</taxon>
        <taxon>Racocetra</taxon>
    </lineage>
</organism>
<proteinExistence type="predicted"/>
<evidence type="ECO:0000256" key="1">
    <source>
        <dbReference type="SAM" id="Coils"/>
    </source>
</evidence>
<comment type="caution">
    <text evidence="3">The sequence shown here is derived from an EMBL/GenBank/DDBJ whole genome shotgun (WGS) entry which is preliminary data.</text>
</comment>
<dbReference type="EMBL" id="CAJVPZ010003028">
    <property type="protein sequence ID" value="CAG8523300.1"/>
    <property type="molecule type" value="Genomic_DNA"/>
</dbReference>
<accession>A0A9N9A8T8</accession>
<feature type="non-terminal residue" evidence="3">
    <location>
        <position position="189"/>
    </location>
</feature>
<keyword evidence="1" id="KW-0175">Coiled coil</keyword>
<protein>
    <submittedName>
        <fullName evidence="3">13167_t:CDS:1</fullName>
    </submittedName>
</protein>
<evidence type="ECO:0000256" key="2">
    <source>
        <dbReference type="SAM" id="MobiDB-lite"/>
    </source>
</evidence>
<gene>
    <name evidence="3" type="ORF">RFULGI_LOCUS3454</name>
</gene>
<feature type="region of interest" description="Disordered" evidence="2">
    <location>
        <begin position="107"/>
        <end position="150"/>
    </location>
</feature>
<dbReference type="OrthoDB" id="2491087at2759"/>
<reference evidence="3" key="1">
    <citation type="submission" date="2021-06" db="EMBL/GenBank/DDBJ databases">
        <authorList>
            <person name="Kallberg Y."/>
            <person name="Tangrot J."/>
            <person name="Rosling A."/>
        </authorList>
    </citation>
    <scope>NUCLEOTIDE SEQUENCE</scope>
    <source>
        <strain evidence="3">IN212</strain>
    </source>
</reference>
<evidence type="ECO:0000313" key="4">
    <source>
        <dbReference type="Proteomes" id="UP000789396"/>
    </source>
</evidence>
<feature type="coiled-coil region" evidence="1">
    <location>
        <begin position="41"/>
        <end position="68"/>
    </location>
</feature>
<feature type="compositionally biased region" description="Basic and acidic residues" evidence="2">
    <location>
        <begin position="119"/>
        <end position="150"/>
    </location>
</feature>
<name>A0A9N9A8T8_9GLOM</name>
<dbReference type="Proteomes" id="UP000789396">
    <property type="component" value="Unassembled WGS sequence"/>
</dbReference>
<dbReference type="AlphaFoldDB" id="A0A9N9A8T8"/>